<dbReference type="SMART" id="SM00382">
    <property type="entry name" value="AAA"/>
    <property type="match status" value="1"/>
</dbReference>
<dbReference type="Proteomes" id="UP000239590">
    <property type="component" value="Unassembled WGS sequence"/>
</dbReference>
<feature type="domain" description="AAA+ ATPase" evidence="1">
    <location>
        <begin position="3"/>
        <end position="164"/>
    </location>
</feature>
<organism evidence="2 3">
    <name type="scientific">Siphonobacter curvatus</name>
    <dbReference type="NCBI Taxonomy" id="2094562"/>
    <lineage>
        <taxon>Bacteria</taxon>
        <taxon>Pseudomonadati</taxon>
        <taxon>Bacteroidota</taxon>
        <taxon>Cytophagia</taxon>
        <taxon>Cytophagales</taxon>
        <taxon>Cytophagaceae</taxon>
        <taxon>Siphonobacter</taxon>
    </lineage>
</organism>
<dbReference type="CDD" id="cd00009">
    <property type="entry name" value="AAA"/>
    <property type="match status" value="1"/>
</dbReference>
<dbReference type="Pfam" id="PF07728">
    <property type="entry name" value="AAA_5"/>
    <property type="match status" value="1"/>
</dbReference>
<dbReference type="InterPro" id="IPR027417">
    <property type="entry name" value="P-loop_NTPase"/>
</dbReference>
<proteinExistence type="predicted"/>
<dbReference type="EMBL" id="PTRA01000012">
    <property type="protein sequence ID" value="PQA52870.1"/>
    <property type="molecule type" value="Genomic_DNA"/>
</dbReference>
<dbReference type="GO" id="GO:0016887">
    <property type="term" value="F:ATP hydrolysis activity"/>
    <property type="evidence" value="ECO:0007669"/>
    <property type="project" value="InterPro"/>
</dbReference>
<name>A0A2S7IEP9_9BACT</name>
<dbReference type="AlphaFoldDB" id="A0A2S7IEP9"/>
<gene>
    <name evidence="2" type="ORF">C5O19_25645</name>
</gene>
<evidence type="ECO:0000313" key="2">
    <source>
        <dbReference type="EMBL" id="PQA52870.1"/>
    </source>
</evidence>
<dbReference type="SUPFAM" id="SSF52540">
    <property type="entry name" value="P-loop containing nucleoside triphosphate hydrolases"/>
    <property type="match status" value="1"/>
</dbReference>
<protein>
    <recommendedName>
        <fullName evidence="1">AAA+ ATPase domain-containing protein</fullName>
    </recommendedName>
</protein>
<dbReference type="InterPro" id="IPR003593">
    <property type="entry name" value="AAA+_ATPase"/>
</dbReference>
<dbReference type="PANTHER" id="PTHR37291:SF1">
    <property type="entry name" value="TYPE IV METHYL-DIRECTED RESTRICTION ENZYME ECOKMCRB SUBUNIT"/>
    <property type="match status" value="1"/>
</dbReference>
<accession>A0A2S7IEP9</accession>
<reference evidence="3" key="1">
    <citation type="submission" date="2018-02" db="EMBL/GenBank/DDBJ databases">
        <title>Genome sequencing of Solimonas sp. HR-BB.</title>
        <authorList>
            <person name="Lee Y."/>
            <person name="Jeon C.O."/>
        </authorList>
    </citation>
    <scope>NUCLEOTIDE SEQUENCE [LARGE SCALE GENOMIC DNA]</scope>
    <source>
        <strain evidence="3">HR-U</strain>
    </source>
</reference>
<evidence type="ECO:0000313" key="3">
    <source>
        <dbReference type="Proteomes" id="UP000239590"/>
    </source>
</evidence>
<dbReference type="PANTHER" id="PTHR37291">
    <property type="entry name" value="5-METHYLCYTOSINE-SPECIFIC RESTRICTION ENZYME B"/>
    <property type="match status" value="1"/>
</dbReference>
<dbReference type="OrthoDB" id="9781481at2"/>
<evidence type="ECO:0000259" key="1">
    <source>
        <dbReference type="SMART" id="SM00382"/>
    </source>
</evidence>
<dbReference type="GO" id="GO:0005524">
    <property type="term" value="F:ATP binding"/>
    <property type="evidence" value="ECO:0007669"/>
    <property type="project" value="InterPro"/>
</dbReference>
<dbReference type="InterPro" id="IPR052934">
    <property type="entry name" value="Methyl-DNA_Rec/Restrict_Enz"/>
</dbReference>
<sequence length="258" mass="29889">MAYKQNLILQGPPGVGKTFVAKRLAYTLLGARDESRIETIQFHQSYAYEDFMQGLRPDGAGNFYLRNGVFYEFCKRAGQSDQPFVFIIDEINRGNLSRIFGELFQLMESDKRGPAHAITLTYSEERFFVPANVYLIGTMNTADRSLALVDYALRRRFAFIELAPAFGVKFQALLEKEGLSTEFIHILVNKLEFINKVIHNDRNLGSGYLIGHSYFTHPQMPEKEWFLRIIRLEIAPLLREYWFDEPDQAEEQIQRLLA</sequence>
<dbReference type="Gene3D" id="3.40.50.300">
    <property type="entry name" value="P-loop containing nucleotide triphosphate hydrolases"/>
    <property type="match status" value="1"/>
</dbReference>
<keyword evidence="3" id="KW-1185">Reference proteome</keyword>
<dbReference type="InterPro" id="IPR011704">
    <property type="entry name" value="ATPase_dyneun-rel_AAA"/>
</dbReference>
<comment type="caution">
    <text evidence="2">The sequence shown here is derived from an EMBL/GenBank/DDBJ whole genome shotgun (WGS) entry which is preliminary data.</text>
</comment>